<dbReference type="GO" id="GO:0051539">
    <property type="term" value="F:4 iron, 4 sulfur cluster binding"/>
    <property type="evidence" value="ECO:0007669"/>
    <property type="project" value="UniProtKB-KW"/>
</dbReference>
<protein>
    <submittedName>
        <fullName evidence="7">FAD-dependent oxidoreductase</fullName>
    </submittedName>
</protein>
<name>A0A921MNQ8_9FIRM</name>
<evidence type="ECO:0000256" key="1">
    <source>
        <dbReference type="ARBA" id="ARBA00022485"/>
    </source>
</evidence>
<reference evidence="7" key="1">
    <citation type="journal article" date="2021" name="PeerJ">
        <title>Extensive microbial diversity within the chicken gut microbiome revealed by metagenomics and culture.</title>
        <authorList>
            <person name="Gilroy R."/>
            <person name="Ravi A."/>
            <person name="Getino M."/>
            <person name="Pursley I."/>
            <person name="Horton D.L."/>
            <person name="Alikhan N.F."/>
            <person name="Baker D."/>
            <person name="Gharbi K."/>
            <person name="Hall N."/>
            <person name="Watson M."/>
            <person name="Adriaenssens E.M."/>
            <person name="Foster-Nyarko E."/>
            <person name="Jarju S."/>
            <person name="Secka A."/>
            <person name="Antonio M."/>
            <person name="Oren A."/>
            <person name="Chaudhuri R.R."/>
            <person name="La Ragione R."/>
            <person name="Hildebrand F."/>
            <person name="Pallen M.J."/>
        </authorList>
    </citation>
    <scope>NUCLEOTIDE SEQUENCE</scope>
    <source>
        <strain evidence="7">CHK179-5677</strain>
    </source>
</reference>
<evidence type="ECO:0000256" key="4">
    <source>
        <dbReference type="ARBA" id="ARBA00023004"/>
    </source>
</evidence>
<accession>A0A921MNQ8</accession>
<dbReference type="InterPro" id="IPR039650">
    <property type="entry name" value="HdrA-like"/>
</dbReference>
<feature type="region of interest" description="Disordered" evidence="6">
    <location>
        <begin position="166"/>
        <end position="198"/>
    </location>
</feature>
<dbReference type="Proteomes" id="UP000760668">
    <property type="component" value="Unassembled WGS sequence"/>
</dbReference>
<dbReference type="Pfam" id="PF12831">
    <property type="entry name" value="FAD_oxidored"/>
    <property type="match status" value="2"/>
</dbReference>
<keyword evidence="2" id="KW-0479">Metal-binding</keyword>
<dbReference type="AlphaFoldDB" id="A0A921MNQ8"/>
<dbReference type="SUPFAM" id="SSF51905">
    <property type="entry name" value="FAD/NAD(P)-binding domain"/>
    <property type="match status" value="1"/>
</dbReference>
<organism evidence="7 8">
    <name type="scientific">Pseudoflavonifractor capillosus</name>
    <dbReference type="NCBI Taxonomy" id="106588"/>
    <lineage>
        <taxon>Bacteria</taxon>
        <taxon>Bacillati</taxon>
        <taxon>Bacillota</taxon>
        <taxon>Clostridia</taxon>
        <taxon>Eubacteriales</taxon>
        <taxon>Oscillospiraceae</taxon>
        <taxon>Pseudoflavonifractor</taxon>
    </lineage>
</organism>
<dbReference type="GO" id="GO:0016491">
    <property type="term" value="F:oxidoreductase activity"/>
    <property type="evidence" value="ECO:0007669"/>
    <property type="project" value="UniProtKB-KW"/>
</dbReference>
<proteinExistence type="predicted"/>
<feature type="compositionally biased region" description="Basic and acidic residues" evidence="6">
    <location>
        <begin position="174"/>
        <end position="190"/>
    </location>
</feature>
<evidence type="ECO:0000256" key="2">
    <source>
        <dbReference type="ARBA" id="ARBA00022723"/>
    </source>
</evidence>
<evidence type="ECO:0000256" key="3">
    <source>
        <dbReference type="ARBA" id="ARBA00023002"/>
    </source>
</evidence>
<dbReference type="EMBL" id="DYUC01000111">
    <property type="protein sequence ID" value="HJG87580.1"/>
    <property type="molecule type" value="Genomic_DNA"/>
</dbReference>
<dbReference type="InterPro" id="IPR036188">
    <property type="entry name" value="FAD/NAD-bd_sf"/>
</dbReference>
<keyword evidence="5" id="KW-0411">Iron-sulfur</keyword>
<evidence type="ECO:0000256" key="6">
    <source>
        <dbReference type="SAM" id="MobiDB-lite"/>
    </source>
</evidence>
<evidence type="ECO:0000313" key="8">
    <source>
        <dbReference type="Proteomes" id="UP000760668"/>
    </source>
</evidence>
<comment type="caution">
    <text evidence="7">The sequence shown here is derived from an EMBL/GenBank/DDBJ whole genome shotgun (WGS) entry which is preliminary data.</text>
</comment>
<keyword evidence="3" id="KW-0560">Oxidoreductase</keyword>
<dbReference type="PANTHER" id="PTHR43498">
    <property type="entry name" value="FERREDOXIN:COB-COM HETERODISULFIDE REDUCTASE SUBUNIT A"/>
    <property type="match status" value="1"/>
</dbReference>
<evidence type="ECO:0000256" key="5">
    <source>
        <dbReference type="ARBA" id="ARBA00023014"/>
    </source>
</evidence>
<reference evidence="7" key="2">
    <citation type="submission" date="2021-09" db="EMBL/GenBank/DDBJ databases">
        <authorList>
            <person name="Gilroy R."/>
        </authorList>
    </citation>
    <scope>NUCLEOTIDE SEQUENCE</scope>
    <source>
        <strain evidence="7">CHK179-5677</strain>
    </source>
</reference>
<keyword evidence="4" id="KW-0408">Iron</keyword>
<dbReference type="GO" id="GO:0046872">
    <property type="term" value="F:metal ion binding"/>
    <property type="evidence" value="ECO:0007669"/>
    <property type="project" value="UniProtKB-KW"/>
</dbReference>
<dbReference type="Gene3D" id="3.50.50.60">
    <property type="entry name" value="FAD/NAD(P)-binding domain"/>
    <property type="match status" value="1"/>
</dbReference>
<dbReference type="PANTHER" id="PTHR43498:SF1">
    <property type="entry name" value="COB--COM HETERODISULFIDE REDUCTASE IRON-SULFUR SUBUNIT A"/>
    <property type="match status" value="1"/>
</dbReference>
<gene>
    <name evidence="7" type="ORF">K8V01_11280</name>
</gene>
<sequence length="284" mass="30320">MIHDLPVIRKADVVVLGTRPASIGAAVAAGREGAKTLLIERSREIDVPTVSSLTENRNDCPAAGGFYQELLKRFCGDNAGQTCSSKASRRRIGRRKLRGILSEMLKEAGVEVMFRTKVCAPIMHDHLVQGVIIEEEGERRAILAKIVIDCTGDIAARAGAEVRTNSRLSTDAEAPNHETRCKKVDGEDGRPTGNGTQKKETSLNGYAILCGCFVPEKVDGIFLAGQNLSGICGACRSHCAAPFCANMGQFAGVAAAMCARALILPRKLSAKKLQARLMELGAAM</sequence>
<evidence type="ECO:0000313" key="7">
    <source>
        <dbReference type="EMBL" id="HJG87580.1"/>
    </source>
</evidence>
<keyword evidence="1" id="KW-0004">4Fe-4S</keyword>